<proteinExistence type="predicted"/>
<accession>A0ACC2CC55</accession>
<evidence type="ECO:0000313" key="2">
    <source>
        <dbReference type="Proteomes" id="UP001162992"/>
    </source>
</evidence>
<protein>
    <submittedName>
        <fullName evidence="1">Uncharacterized protein</fullName>
    </submittedName>
</protein>
<dbReference type="Proteomes" id="UP001162992">
    <property type="component" value="Chromosome 11"/>
</dbReference>
<comment type="caution">
    <text evidence="1">The sequence shown here is derived from an EMBL/GenBank/DDBJ whole genome shotgun (WGS) entry which is preliminary data.</text>
</comment>
<name>A0ACC2CC55_DIPCM</name>
<sequence>MRRLSYGSDAALMSFSSLISAGSSAVADVGVNTCGVLYSSHPIMLTEDCIYLESRKRLQEPLDLSLSIGDFHTKRLHIETLDAGQEHLNKCVRLPAETFAYQNSQSDLTAVHASVVANHADFNVSASSLEERKYNQVVDIPVGSKHGVQSFVKLDDTMKVERSRSHHLHGKEQQFGNDQSKETAGSATHTSKSSTTGDIECTSADWMSSANLYEGSKTSPETGSSTPYVDNSCQASETRVFPCPYCQRKFTSSQALGGHQNAHKRERTAARMAQRSNSLSAQSYRGLPPLYVNGSNLFSSEATAINRSLGITAHSASHTVNSLLGNAIRGLSSPSNGHGWSRPSITMQPAVGKCFPDDLFTRTCNRSSGTKFDGYQDFPAGLQSFGPPFREASPSRWPRSFHQAIHEQSNASNTDATLQDLDKDHVRNTTNHQEYEMARFTNRSSNEPDPSIEELHGLDLSLRL</sequence>
<organism evidence="1 2">
    <name type="scientific">Diphasiastrum complanatum</name>
    <name type="common">Issler's clubmoss</name>
    <name type="synonym">Lycopodium complanatum</name>
    <dbReference type="NCBI Taxonomy" id="34168"/>
    <lineage>
        <taxon>Eukaryota</taxon>
        <taxon>Viridiplantae</taxon>
        <taxon>Streptophyta</taxon>
        <taxon>Embryophyta</taxon>
        <taxon>Tracheophyta</taxon>
        <taxon>Lycopodiopsida</taxon>
        <taxon>Lycopodiales</taxon>
        <taxon>Lycopodiaceae</taxon>
        <taxon>Lycopodioideae</taxon>
        <taxon>Diphasiastrum</taxon>
    </lineage>
</organism>
<evidence type="ECO:0000313" key="1">
    <source>
        <dbReference type="EMBL" id="KAJ7539222.1"/>
    </source>
</evidence>
<keyword evidence="2" id="KW-1185">Reference proteome</keyword>
<gene>
    <name evidence="1" type="ORF">O6H91_11G081600</name>
</gene>
<reference evidence="2" key="1">
    <citation type="journal article" date="2024" name="Proc. Natl. Acad. Sci. U.S.A.">
        <title>Extraordinary preservation of gene collinearity over three hundred million years revealed in homosporous lycophytes.</title>
        <authorList>
            <person name="Li C."/>
            <person name="Wickell D."/>
            <person name="Kuo L.Y."/>
            <person name="Chen X."/>
            <person name="Nie B."/>
            <person name="Liao X."/>
            <person name="Peng D."/>
            <person name="Ji J."/>
            <person name="Jenkins J."/>
            <person name="Williams M."/>
            <person name="Shu S."/>
            <person name="Plott C."/>
            <person name="Barry K."/>
            <person name="Rajasekar S."/>
            <person name="Grimwood J."/>
            <person name="Han X."/>
            <person name="Sun S."/>
            <person name="Hou Z."/>
            <person name="He W."/>
            <person name="Dai G."/>
            <person name="Sun C."/>
            <person name="Schmutz J."/>
            <person name="Leebens-Mack J.H."/>
            <person name="Li F.W."/>
            <person name="Wang L."/>
        </authorList>
    </citation>
    <scope>NUCLEOTIDE SEQUENCE [LARGE SCALE GENOMIC DNA]</scope>
    <source>
        <strain evidence="2">cv. PW_Plant_1</strain>
    </source>
</reference>
<dbReference type="EMBL" id="CM055102">
    <property type="protein sequence ID" value="KAJ7539222.1"/>
    <property type="molecule type" value="Genomic_DNA"/>
</dbReference>